<protein>
    <submittedName>
        <fullName evidence="1">Uncharacterized protein</fullName>
    </submittedName>
</protein>
<sequence length="94" mass="10324">MKHKCIKTAVLVTGAIAIIMFNACFCCSRLLKTLSSDIDGGLNRTVTVYDYNGGKINSWSGKFDVSESENEVYFDDSDGKRVIIHGGIVVNEEN</sequence>
<dbReference type="EMBL" id="BK015846">
    <property type="protein sequence ID" value="DAE27890.1"/>
    <property type="molecule type" value="Genomic_DNA"/>
</dbReference>
<evidence type="ECO:0000313" key="1">
    <source>
        <dbReference type="EMBL" id="DAE27890.1"/>
    </source>
</evidence>
<name>A0A8S5R9R4_9VIRU</name>
<accession>A0A8S5R9R4</accession>
<organism evidence="1">
    <name type="scientific">virus sp. ctDYl1</name>
    <dbReference type="NCBI Taxonomy" id="2826795"/>
    <lineage>
        <taxon>Viruses</taxon>
    </lineage>
</organism>
<reference evidence="1" key="1">
    <citation type="journal article" date="2021" name="Proc. Natl. Acad. Sci. U.S.A.">
        <title>A Catalog of Tens of Thousands of Viruses from Human Metagenomes Reveals Hidden Associations with Chronic Diseases.</title>
        <authorList>
            <person name="Tisza M.J."/>
            <person name="Buck C.B."/>
        </authorList>
    </citation>
    <scope>NUCLEOTIDE SEQUENCE</scope>
    <source>
        <strain evidence="1">CtDYl1</strain>
    </source>
</reference>
<proteinExistence type="predicted"/>